<evidence type="ECO:0000313" key="2">
    <source>
        <dbReference type="Proteomes" id="UP000036756"/>
    </source>
</evidence>
<dbReference type="PATRIC" id="fig|1121307.3.peg.848"/>
<protein>
    <recommendedName>
        <fullName evidence="3">Carboxypeptidase regulatory-like domain-containing protein</fullName>
    </recommendedName>
</protein>
<dbReference type="RefSeq" id="WP_048570101.1">
    <property type="nucleotide sequence ID" value="NZ_LFVU01000014.1"/>
</dbReference>
<dbReference type="AlphaFoldDB" id="A0A0J8D8Z4"/>
<dbReference type="Gene3D" id="2.60.40.10">
    <property type="entry name" value="Immunoglobulins"/>
    <property type="match status" value="1"/>
</dbReference>
<gene>
    <name evidence="1" type="ORF">CLCY_20c00050</name>
</gene>
<dbReference type="SUPFAM" id="SSF49464">
    <property type="entry name" value="Carboxypeptidase regulatory domain-like"/>
    <property type="match status" value="1"/>
</dbReference>
<sequence length="139" mass="16149">MCKRNICGSDSLLNCNRRRGRNHCSKRSSCRENRFHNVILRQSVDNHIFGNSTRFNLREDDSEIQTNLMVRRVNEITVSGQIRDSRGRGIEGVKVSLVKISRCESKCIAETITNYRGFYEFNVIDDDDIDRYKVVVNES</sequence>
<dbReference type="InterPro" id="IPR008969">
    <property type="entry name" value="CarboxyPept-like_regulatory"/>
</dbReference>
<dbReference type="Proteomes" id="UP000036756">
    <property type="component" value="Unassembled WGS sequence"/>
</dbReference>
<evidence type="ECO:0008006" key="3">
    <source>
        <dbReference type="Google" id="ProtNLM"/>
    </source>
</evidence>
<accession>A0A0J8D8Z4</accession>
<name>A0A0J8D8Z4_CLOCY</name>
<dbReference type="EMBL" id="LFVU01000014">
    <property type="protein sequence ID" value="KMT22347.1"/>
    <property type="molecule type" value="Genomic_DNA"/>
</dbReference>
<reference evidence="1 2" key="1">
    <citation type="submission" date="2015-06" db="EMBL/GenBank/DDBJ databases">
        <title>Draft genome sequence of the purine-degrading Clostridium cylindrosporum HC-1 (DSM 605).</title>
        <authorList>
            <person name="Poehlein A."/>
            <person name="Schiel-Bengelsdorf B."/>
            <person name="Bengelsdorf F."/>
            <person name="Daniel R."/>
            <person name="Duerre P."/>
        </authorList>
    </citation>
    <scope>NUCLEOTIDE SEQUENCE [LARGE SCALE GENOMIC DNA]</scope>
    <source>
        <strain evidence="1 2">DSM 605</strain>
    </source>
</reference>
<evidence type="ECO:0000313" key="1">
    <source>
        <dbReference type="EMBL" id="KMT22347.1"/>
    </source>
</evidence>
<proteinExistence type="predicted"/>
<dbReference type="InterPro" id="IPR013783">
    <property type="entry name" value="Ig-like_fold"/>
</dbReference>
<organism evidence="1 2">
    <name type="scientific">Clostridium cylindrosporum DSM 605</name>
    <dbReference type="NCBI Taxonomy" id="1121307"/>
    <lineage>
        <taxon>Bacteria</taxon>
        <taxon>Bacillati</taxon>
        <taxon>Bacillota</taxon>
        <taxon>Clostridia</taxon>
        <taxon>Eubacteriales</taxon>
        <taxon>Clostridiaceae</taxon>
        <taxon>Clostridium</taxon>
    </lineage>
</organism>
<dbReference type="STRING" id="1121307.CLCY_20c00050"/>
<comment type="caution">
    <text evidence="1">The sequence shown here is derived from an EMBL/GenBank/DDBJ whole genome shotgun (WGS) entry which is preliminary data.</text>
</comment>
<keyword evidence="2" id="KW-1185">Reference proteome</keyword>